<feature type="region of interest" description="Disordered" evidence="3">
    <location>
        <begin position="1"/>
        <end position="33"/>
    </location>
</feature>
<accession>A0A7J7NNW4</accession>
<dbReference type="AlphaFoldDB" id="A0A7J7NNW4"/>
<dbReference type="GO" id="GO:0046983">
    <property type="term" value="F:protein dimerization activity"/>
    <property type="evidence" value="ECO:0007669"/>
    <property type="project" value="InterPro"/>
</dbReference>
<keyword evidence="1" id="KW-0805">Transcription regulation</keyword>
<dbReference type="PANTHER" id="PTHR45959:SF2">
    <property type="entry name" value="BHLH TRANSCRIPTION FACTOR"/>
    <property type="match status" value="1"/>
</dbReference>
<reference evidence="4 5" key="1">
    <citation type="journal article" date="2020" name="IScience">
        <title>Genome Sequencing of the Endangered Kingdonia uniflora (Circaeasteraceae, Ranunculales) Reveals Potential Mechanisms of Evolutionary Specialization.</title>
        <authorList>
            <person name="Sun Y."/>
            <person name="Deng T."/>
            <person name="Zhang A."/>
            <person name="Moore M.J."/>
            <person name="Landis J.B."/>
            <person name="Lin N."/>
            <person name="Zhang H."/>
            <person name="Zhang X."/>
            <person name="Huang J."/>
            <person name="Zhang X."/>
            <person name="Sun H."/>
            <person name="Wang H."/>
        </authorList>
    </citation>
    <scope>NUCLEOTIDE SEQUENCE [LARGE SCALE GENOMIC DNA]</scope>
    <source>
        <strain evidence="4">TB1705</strain>
        <tissue evidence="4">Leaf</tissue>
    </source>
</reference>
<protein>
    <submittedName>
        <fullName evidence="4">Uncharacterized protein</fullName>
    </submittedName>
</protein>
<dbReference type="PANTHER" id="PTHR45959">
    <property type="entry name" value="BHLH TRANSCRIPTION FACTOR"/>
    <property type="match status" value="1"/>
</dbReference>
<evidence type="ECO:0000256" key="1">
    <source>
        <dbReference type="ARBA" id="ARBA00023015"/>
    </source>
</evidence>
<keyword evidence="2" id="KW-0804">Transcription</keyword>
<keyword evidence="5" id="KW-1185">Reference proteome</keyword>
<comment type="caution">
    <text evidence="4">The sequence shown here is derived from an EMBL/GenBank/DDBJ whole genome shotgun (WGS) entry which is preliminary data.</text>
</comment>
<dbReference type="OrthoDB" id="690068at2759"/>
<evidence type="ECO:0000313" key="4">
    <source>
        <dbReference type="EMBL" id="KAF6168856.1"/>
    </source>
</evidence>
<evidence type="ECO:0000256" key="3">
    <source>
        <dbReference type="SAM" id="MobiDB-lite"/>
    </source>
</evidence>
<feature type="compositionally biased region" description="Polar residues" evidence="3">
    <location>
        <begin position="12"/>
        <end position="33"/>
    </location>
</feature>
<proteinExistence type="predicted"/>
<feature type="compositionally biased region" description="Basic and acidic residues" evidence="3">
    <location>
        <begin position="1"/>
        <end position="11"/>
    </location>
</feature>
<dbReference type="EMBL" id="JACGCM010000674">
    <property type="protein sequence ID" value="KAF6168856.1"/>
    <property type="molecule type" value="Genomic_DNA"/>
</dbReference>
<name>A0A7J7NNW4_9MAGN</name>
<dbReference type="InterPro" id="IPR052610">
    <property type="entry name" value="bHLH_transcription_regulator"/>
</dbReference>
<dbReference type="Gene3D" id="4.10.280.10">
    <property type="entry name" value="Helix-loop-helix DNA-binding domain"/>
    <property type="match status" value="1"/>
</dbReference>
<organism evidence="4 5">
    <name type="scientific">Kingdonia uniflora</name>
    <dbReference type="NCBI Taxonomy" id="39325"/>
    <lineage>
        <taxon>Eukaryota</taxon>
        <taxon>Viridiplantae</taxon>
        <taxon>Streptophyta</taxon>
        <taxon>Embryophyta</taxon>
        <taxon>Tracheophyta</taxon>
        <taxon>Spermatophyta</taxon>
        <taxon>Magnoliopsida</taxon>
        <taxon>Ranunculales</taxon>
        <taxon>Circaeasteraceae</taxon>
        <taxon>Kingdonia</taxon>
    </lineage>
</organism>
<dbReference type="SUPFAM" id="SSF47459">
    <property type="entry name" value="HLH, helix-loop-helix DNA-binding domain"/>
    <property type="match status" value="1"/>
</dbReference>
<gene>
    <name evidence="4" type="ORF">GIB67_041740</name>
</gene>
<sequence>MEFERPVKQLKTESGNSCGTEPISTPEASSSPRILTLENPDSPINPIHFYGDLINGVNHEEEVSTDNQISESAYVCHNYSSKAIPRNKRMDKASVLGDAIDYLKELKERVKILKKKSTEKDLVTVVYIKKSEISDDEKSSSNENFIGCSSMSLPEIEARVSGNNILIRIYCEKQKTVLQKTLDRIEKLHLTVVNLSAITFGSSALNITIVAKMDVQFCMTMKDLVKNLWSLFCQFM</sequence>
<dbReference type="InterPro" id="IPR036638">
    <property type="entry name" value="HLH_DNA-bd_sf"/>
</dbReference>
<evidence type="ECO:0000256" key="2">
    <source>
        <dbReference type="ARBA" id="ARBA00023163"/>
    </source>
</evidence>
<evidence type="ECO:0000313" key="5">
    <source>
        <dbReference type="Proteomes" id="UP000541444"/>
    </source>
</evidence>
<dbReference type="Proteomes" id="UP000541444">
    <property type="component" value="Unassembled WGS sequence"/>
</dbReference>